<evidence type="ECO:0000313" key="11">
    <source>
        <dbReference type="Proteomes" id="UP000278475"/>
    </source>
</evidence>
<dbReference type="SUPFAM" id="SSF48310">
    <property type="entry name" value="Aldehyde ferredoxin oxidoreductase, C-terminal domains"/>
    <property type="match status" value="1"/>
</dbReference>
<keyword evidence="7" id="KW-0411">Iron-sulfur</keyword>
<evidence type="ECO:0000256" key="8">
    <source>
        <dbReference type="ARBA" id="ARBA00049934"/>
    </source>
</evidence>
<sequence>MATKHLRVIFVPHAITGKLLRINLTDKTAKEETIPMELYKRFVGGRGLAAWYLWKETPPGVDPFSPENKMVWGTGPLTGLPIQTAYTNWVGVTKSPLTYGYCRNRCVSYFGVMMKKAGYDMIIWEGKAEKPTYVIIDDGHVSFGDATKLWGCTTDLTQIVMQEITGPGFEYAVIGPAAEKLVRYATVQSGTRSFGRGGHGAVMASKNLKAVAIRGTGELTMANPEKVRELSREQIKQLAASHGTKRMQQLGTTNIHGMVNKLGDCPYKNFQSSYNPKHEKIDEERIKYTVRHAGCGHCIISCWKYVAVKEGPYAGAWCEGPEYETQWAFGDMIDNDDFAAIIKANQLCDQYGIDTISTGNVVAFTMELYEKGILKKEDLDGLDLKWGNMPAVFELLKKIAYREGIGDILAEGAARAAKKIGKGAEKYAMVVKNMEMPGYEPRATVAHGFQYLTNTIGPVHSIGYGTQEVFQRPWAVDPRTFDGKGELTAFNQNRLAYMETVIWCTFAFRSEWHDPKLLAQIFAAATGWEEFSTVDTFMVVGERVWNLERAFNVREGLTRADEHFPDRIMEPIPDGPAKGCHWTRELENKLLDEYYKARGWDLATGWPTRAKLEQLGLKDVADELEKLGKLPK</sequence>
<comment type="cofactor">
    <cofactor evidence="8">
        <name>tungstopterin</name>
        <dbReference type="ChEBI" id="CHEBI:30402"/>
    </cofactor>
</comment>
<dbReference type="GO" id="GO:0016625">
    <property type="term" value="F:oxidoreductase activity, acting on the aldehyde or oxo group of donors, iron-sulfur protein as acceptor"/>
    <property type="evidence" value="ECO:0007669"/>
    <property type="project" value="InterPro"/>
</dbReference>
<protein>
    <recommendedName>
        <fullName evidence="9">Aldehyde ferredoxin oxidoreductase N-terminal domain-containing protein</fullName>
    </recommendedName>
</protein>
<dbReference type="InterPro" id="IPR013984">
    <property type="entry name" value="Ald_Fedxn_OxRdtase_dom2"/>
</dbReference>
<dbReference type="AlphaFoldDB" id="A0A497ETR4"/>
<evidence type="ECO:0000256" key="3">
    <source>
        <dbReference type="ARBA" id="ARBA00022485"/>
    </source>
</evidence>
<keyword evidence="5" id="KW-0560">Oxidoreductase</keyword>
<evidence type="ECO:0000256" key="5">
    <source>
        <dbReference type="ARBA" id="ARBA00023002"/>
    </source>
</evidence>
<dbReference type="InterPro" id="IPR013983">
    <property type="entry name" value="Ald_Fedxn_OxRdtase_N"/>
</dbReference>
<comment type="similarity">
    <text evidence="2">Belongs to the AOR/FOR family.</text>
</comment>
<evidence type="ECO:0000256" key="6">
    <source>
        <dbReference type="ARBA" id="ARBA00023004"/>
    </source>
</evidence>
<evidence type="ECO:0000259" key="9">
    <source>
        <dbReference type="SMART" id="SM00790"/>
    </source>
</evidence>
<dbReference type="SUPFAM" id="SSF56228">
    <property type="entry name" value="Aldehyde ferredoxin oxidoreductase, N-terminal domain"/>
    <property type="match status" value="1"/>
</dbReference>
<dbReference type="GO" id="GO:0009055">
    <property type="term" value="F:electron transfer activity"/>
    <property type="evidence" value="ECO:0007669"/>
    <property type="project" value="InterPro"/>
</dbReference>
<comment type="cofactor">
    <cofactor evidence="1">
        <name>[4Fe-4S] cluster</name>
        <dbReference type="ChEBI" id="CHEBI:49883"/>
    </cofactor>
</comment>
<dbReference type="InterPro" id="IPR001203">
    <property type="entry name" value="OxRdtase_Ald_Fedxn_C"/>
</dbReference>
<dbReference type="Gene3D" id="1.10.599.10">
    <property type="entry name" value="Aldehyde Ferredoxin Oxidoreductase Protein, subunit A, domain 3"/>
    <property type="match status" value="1"/>
</dbReference>
<accession>A0A497ETR4</accession>
<proteinExistence type="inferred from homology"/>
<dbReference type="InterPro" id="IPR051919">
    <property type="entry name" value="W-dependent_AOR"/>
</dbReference>
<comment type="caution">
    <text evidence="10">The sequence shown here is derived from an EMBL/GenBank/DDBJ whole genome shotgun (WGS) entry which is preliminary data.</text>
</comment>
<dbReference type="InterPro" id="IPR036503">
    <property type="entry name" value="Ald_Fedxn_OxRdtase_N_sf"/>
</dbReference>
<gene>
    <name evidence="10" type="ORF">DRJ31_01720</name>
</gene>
<dbReference type="InterPro" id="IPR013985">
    <property type="entry name" value="Ald_Fedxn_OxRdtase_dom3"/>
</dbReference>
<keyword evidence="4" id="KW-0479">Metal-binding</keyword>
<evidence type="ECO:0000256" key="4">
    <source>
        <dbReference type="ARBA" id="ARBA00022723"/>
    </source>
</evidence>
<keyword evidence="3" id="KW-0004">4Fe-4S</keyword>
<dbReference type="PANTHER" id="PTHR30038">
    <property type="entry name" value="ALDEHYDE FERREDOXIN OXIDOREDUCTASE"/>
    <property type="match status" value="1"/>
</dbReference>
<dbReference type="Gene3D" id="3.60.9.10">
    <property type="entry name" value="Aldehyde ferredoxin oxidoreductase, N-terminal domain"/>
    <property type="match status" value="1"/>
</dbReference>
<dbReference type="SMART" id="SM00790">
    <property type="entry name" value="AFOR_N"/>
    <property type="match status" value="1"/>
</dbReference>
<evidence type="ECO:0000256" key="2">
    <source>
        <dbReference type="ARBA" id="ARBA00011032"/>
    </source>
</evidence>
<name>A0A497ETR4_9CREN</name>
<dbReference type="Gene3D" id="1.10.569.10">
    <property type="entry name" value="Aldehyde Ferredoxin Oxidoreductase Protein, subunit A, domain 2"/>
    <property type="match status" value="1"/>
</dbReference>
<dbReference type="GO" id="GO:0051539">
    <property type="term" value="F:4 iron, 4 sulfur cluster binding"/>
    <property type="evidence" value="ECO:0007669"/>
    <property type="project" value="UniProtKB-KW"/>
</dbReference>
<evidence type="ECO:0000256" key="1">
    <source>
        <dbReference type="ARBA" id="ARBA00001966"/>
    </source>
</evidence>
<reference evidence="10 11" key="1">
    <citation type="submission" date="2018-06" db="EMBL/GenBank/DDBJ databases">
        <title>Extensive metabolic versatility and redundancy in microbially diverse, dynamic hydrothermal sediments.</title>
        <authorList>
            <person name="Dombrowski N."/>
            <person name="Teske A."/>
            <person name="Baker B.J."/>
        </authorList>
    </citation>
    <scope>NUCLEOTIDE SEQUENCE [LARGE SCALE GENOMIC DNA]</scope>
    <source>
        <strain evidence="10">B66_G16</strain>
    </source>
</reference>
<dbReference type="Proteomes" id="UP000278475">
    <property type="component" value="Unassembled WGS sequence"/>
</dbReference>
<dbReference type="Pfam" id="PF02730">
    <property type="entry name" value="AFOR_N"/>
    <property type="match status" value="1"/>
</dbReference>
<dbReference type="Pfam" id="PF01314">
    <property type="entry name" value="AFOR_C"/>
    <property type="match status" value="1"/>
</dbReference>
<evidence type="ECO:0000256" key="7">
    <source>
        <dbReference type="ARBA" id="ARBA00023014"/>
    </source>
</evidence>
<evidence type="ECO:0000313" key="10">
    <source>
        <dbReference type="EMBL" id="RLE50321.1"/>
    </source>
</evidence>
<organism evidence="10 11">
    <name type="scientific">Thermoproteota archaeon</name>
    <dbReference type="NCBI Taxonomy" id="2056631"/>
    <lineage>
        <taxon>Archaea</taxon>
        <taxon>Thermoproteota</taxon>
    </lineage>
</organism>
<dbReference type="EMBL" id="QMQV01000008">
    <property type="protein sequence ID" value="RLE50321.1"/>
    <property type="molecule type" value="Genomic_DNA"/>
</dbReference>
<feature type="domain" description="Aldehyde ferredoxin oxidoreductase N-terminal" evidence="9">
    <location>
        <begin position="15"/>
        <end position="217"/>
    </location>
</feature>
<dbReference type="InterPro" id="IPR036021">
    <property type="entry name" value="Tungsten_al_ferr_oxy-like_C"/>
</dbReference>
<dbReference type="PANTHER" id="PTHR30038:SF0">
    <property type="entry name" value="TUNGSTEN-CONTAINING ALDEHYDE FERREDOXIN OXIDOREDUCTASE"/>
    <property type="match status" value="1"/>
</dbReference>
<keyword evidence="6" id="KW-0408">Iron</keyword>
<dbReference type="GO" id="GO:0046872">
    <property type="term" value="F:metal ion binding"/>
    <property type="evidence" value="ECO:0007669"/>
    <property type="project" value="UniProtKB-KW"/>
</dbReference>